<evidence type="ECO:0000256" key="1">
    <source>
        <dbReference type="ARBA" id="ARBA00004651"/>
    </source>
</evidence>
<feature type="transmembrane region" description="Helical" evidence="7">
    <location>
        <begin position="342"/>
        <end position="365"/>
    </location>
</feature>
<keyword evidence="5 7" id="KW-0472">Membrane</keyword>
<dbReference type="InterPro" id="IPR022791">
    <property type="entry name" value="L-PG_synthase/AglD"/>
</dbReference>
<feature type="transmembrane region" description="Helical" evidence="7">
    <location>
        <begin position="215"/>
        <end position="235"/>
    </location>
</feature>
<evidence type="ECO:0000256" key="2">
    <source>
        <dbReference type="ARBA" id="ARBA00022475"/>
    </source>
</evidence>
<name>A0A6J4TVI6_9BACT</name>
<sequence>MHELHQDVDANRRVSDRALEGDQIERGAPARSAANTEIVAPDDGEGAPQPLGRRFLRPETLVSFAIAGAILFFVVRGLRIDPAAVWDNVRRADPWFLLAALAVWYGIFVVRALRWRGMLSRVGVDAAYGYAMPTLGGIYEILVLSWFANCVVPAKLGDAYRCYLLKRESRVPFSTGLGTVVAERLTDLLVLCVAMAAAGALVFGRRLPDEATRAFELGVVLVLVAAVGLAVMWLSRHALQRRLPRRVQEQYGRLHGAIFGSLRRPAPVLAVGAVIWLGEGLRFWLVSRSLGDTLPFSVALFIALMGALLTTIPVTPAGLGVVEAGTGAVMVGVLGLDPDLSFAIIFLDRVVSYWSLIAIGLVVYLRRFGREARLGTARAAA</sequence>
<feature type="transmembrane region" description="Helical" evidence="7">
    <location>
        <begin position="61"/>
        <end position="80"/>
    </location>
</feature>
<keyword evidence="2" id="KW-1003">Cell membrane</keyword>
<proteinExistence type="predicted"/>
<dbReference type="GO" id="GO:0005886">
    <property type="term" value="C:plasma membrane"/>
    <property type="evidence" value="ECO:0007669"/>
    <property type="project" value="UniProtKB-SubCell"/>
</dbReference>
<feature type="region of interest" description="Disordered" evidence="6">
    <location>
        <begin position="25"/>
        <end position="46"/>
    </location>
</feature>
<feature type="transmembrane region" description="Helical" evidence="7">
    <location>
        <begin position="266"/>
        <end position="286"/>
    </location>
</feature>
<gene>
    <name evidence="8" type="ORF">AVDCRST_MAG59-46</name>
</gene>
<evidence type="ECO:0000256" key="4">
    <source>
        <dbReference type="ARBA" id="ARBA00022989"/>
    </source>
</evidence>
<keyword evidence="4 7" id="KW-1133">Transmembrane helix</keyword>
<evidence type="ECO:0000256" key="7">
    <source>
        <dbReference type="SAM" id="Phobius"/>
    </source>
</evidence>
<dbReference type="EMBL" id="CADCWF010000002">
    <property type="protein sequence ID" value="CAA9533239.1"/>
    <property type="molecule type" value="Genomic_DNA"/>
</dbReference>
<keyword evidence="3 7" id="KW-0812">Transmembrane</keyword>
<reference evidence="8" key="1">
    <citation type="submission" date="2020-02" db="EMBL/GenBank/DDBJ databases">
        <authorList>
            <person name="Meier V. D."/>
        </authorList>
    </citation>
    <scope>NUCLEOTIDE SEQUENCE</scope>
    <source>
        <strain evidence="8">AVDCRST_MAG59</strain>
    </source>
</reference>
<evidence type="ECO:0000256" key="6">
    <source>
        <dbReference type="SAM" id="MobiDB-lite"/>
    </source>
</evidence>
<organism evidence="8">
    <name type="scientific">uncultured Thermomicrobiales bacterium</name>
    <dbReference type="NCBI Taxonomy" id="1645740"/>
    <lineage>
        <taxon>Bacteria</taxon>
        <taxon>Pseudomonadati</taxon>
        <taxon>Thermomicrobiota</taxon>
        <taxon>Thermomicrobia</taxon>
        <taxon>Thermomicrobiales</taxon>
        <taxon>environmental samples</taxon>
    </lineage>
</organism>
<feature type="transmembrane region" description="Helical" evidence="7">
    <location>
        <begin position="127"/>
        <end position="148"/>
    </location>
</feature>
<comment type="subcellular location">
    <subcellularLocation>
        <location evidence="1">Cell membrane</location>
        <topology evidence="1">Multi-pass membrane protein</topology>
    </subcellularLocation>
</comment>
<dbReference type="NCBIfam" id="TIGR00374">
    <property type="entry name" value="flippase-like domain"/>
    <property type="match status" value="1"/>
</dbReference>
<dbReference type="PANTHER" id="PTHR39087">
    <property type="entry name" value="UPF0104 MEMBRANE PROTEIN MJ1595"/>
    <property type="match status" value="1"/>
</dbReference>
<feature type="transmembrane region" description="Helical" evidence="7">
    <location>
        <begin position="95"/>
        <end position="115"/>
    </location>
</feature>
<dbReference type="AlphaFoldDB" id="A0A6J4TVI6"/>
<evidence type="ECO:0000313" key="8">
    <source>
        <dbReference type="EMBL" id="CAA9533239.1"/>
    </source>
</evidence>
<evidence type="ECO:0000256" key="3">
    <source>
        <dbReference type="ARBA" id="ARBA00022692"/>
    </source>
</evidence>
<evidence type="ECO:0000256" key="5">
    <source>
        <dbReference type="ARBA" id="ARBA00023136"/>
    </source>
</evidence>
<feature type="transmembrane region" description="Helical" evidence="7">
    <location>
        <begin position="185"/>
        <end position="203"/>
    </location>
</feature>
<dbReference type="PANTHER" id="PTHR39087:SF2">
    <property type="entry name" value="UPF0104 MEMBRANE PROTEIN MJ1595"/>
    <property type="match status" value="1"/>
</dbReference>
<feature type="transmembrane region" description="Helical" evidence="7">
    <location>
        <begin position="298"/>
        <end position="322"/>
    </location>
</feature>
<protein>
    <submittedName>
        <fullName evidence="8">UPF0104 membrane protein MJ1078</fullName>
    </submittedName>
</protein>
<dbReference type="Pfam" id="PF03706">
    <property type="entry name" value="LPG_synthase_TM"/>
    <property type="match status" value="1"/>
</dbReference>
<accession>A0A6J4TVI6</accession>